<comment type="pathway">
    <text evidence="11">Protein modification.</text>
</comment>
<evidence type="ECO:0000313" key="14">
    <source>
        <dbReference type="EMBL" id="KYO36741.1"/>
    </source>
</evidence>
<keyword evidence="5" id="KW-0812">Transmembrane</keyword>
<dbReference type="AlphaFoldDB" id="A0A151NIV1"/>
<gene>
    <name evidence="14" type="primary">B3GNT3-1</name>
    <name evidence="14" type="ORF">Y1Q_0017444</name>
</gene>
<organism evidence="14 15">
    <name type="scientific">Alligator mississippiensis</name>
    <name type="common">American alligator</name>
    <dbReference type="NCBI Taxonomy" id="8496"/>
    <lineage>
        <taxon>Eukaryota</taxon>
        <taxon>Metazoa</taxon>
        <taxon>Chordata</taxon>
        <taxon>Craniata</taxon>
        <taxon>Vertebrata</taxon>
        <taxon>Euteleostomi</taxon>
        <taxon>Archelosauria</taxon>
        <taxon>Archosauria</taxon>
        <taxon>Crocodylia</taxon>
        <taxon>Alligatoridae</taxon>
        <taxon>Alligatorinae</taxon>
        <taxon>Alligator</taxon>
    </lineage>
</organism>
<dbReference type="PANTHER" id="PTHR11214">
    <property type="entry name" value="BETA-1,3-N-ACETYLGLUCOSAMINYLTRANSFERASE"/>
    <property type="match status" value="1"/>
</dbReference>
<dbReference type="InterPro" id="IPR002659">
    <property type="entry name" value="Glyco_trans_31"/>
</dbReference>
<evidence type="ECO:0000256" key="9">
    <source>
        <dbReference type="ARBA" id="ARBA00023136"/>
    </source>
</evidence>
<reference evidence="14 15" key="1">
    <citation type="journal article" date="2012" name="Genome Biol.">
        <title>Sequencing three crocodilian genomes to illuminate the evolution of archosaurs and amniotes.</title>
        <authorList>
            <person name="St John J.A."/>
            <person name="Braun E.L."/>
            <person name="Isberg S.R."/>
            <person name="Miles L.G."/>
            <person name="Chong A.Y."/>
            <person name="Gongora J."/>
            <person name="Dalzell P."/>
            <person name="Moran C."/>
            <person name="Bed'hom B."/>
            <person name="Abzhanov A."/>
            <person name="Burgess S.C."/>
            <person name="Cooksey A.M."/>
            <person name="Castoe T.A."/>
            <person name="Crawford N.G."/>
            <person name="Densmore L.D."/>
            <person name="Drew J.C."/>
            <person name="Edwards S.V."/>
            <person name="Faircloth B.C."/>
            <person name="Fujita M.K."/>
            <person name="Greenwold M.J."/>
            <person name="Hoffmann F.G."/>
            <person name="Howard J.M."/>
            <person name="Iguchi T."/>
            <person name="Janes D.E."/>
            <person name="Khan S.Y."/>
            <person name="Kohno S."/>
            <person name="de Koning A.J."/>
            <person name="Lance S.L."/>
            <person name="McCarthy F.M."/>
            <person name="McCormack J.E."/>
            <person name="Merchant M.E."/>
            <person name="Peterson D.G."/>
            <person name="Pollock D.D."/>
            <person name="Pourmand N."/>
            <person name="Raney B.J."/>
            <person name="Roessler K.A."/>
            <person name="Sanford J.R."/>
            <person name="Sawyer R.H."/>
            <person name="Schmidt C.J."/>
            <person name="Triplett E.W."/>
            <person name="Tuberville T.D."/>
            <person name="Venegas-Anaya M."/>
            <person name="Howard J.T."/>
            <person name="Jarvis E.D."/>
            <person name="Guillette L.J.Jr."/>
            <person name="Glenn T.C."/>
            <person name="Green R.E."/>
            <person name="Ray D.A."/>
        </authorList>
    </citation>
    <scope>NUCLEOTIDE SEQUENCE [LARGE SCALE GENOMIC DNA]</scope>
    <source>
        <strain evidence="14">KSC_2009_1</strain>
    </source>
</reference>
<proteinExistence type="inferred from homology"/>
<keyword evidence="8 12" id="KW-0333">Golgi apparatus</keyword>
<dbReference type="Proteomes" id="UP000050525">
    <property type="component" value="Unassembled WGS sequence"/>
</dbReference>
<keyword evidence="3 12" id="KW-0328">Glycosyltransferase</keyword>
<dbReference type="PANTHER" id="PTHR11214:SF23">
    <property type="entry name" value="N-ACETYLLACTOSAMINIDE BETA-1,3-N-ACETYLGLUCOSAMINYLTRANSFERASE 3"/>
    <property type="match status" value="1"/>
</dbReference>
<keyword evidence="15" id="KW-1185">Reference proteome</keyword>
<evidence type="ECO:0000256" key="12">
    <source>
        <dbReference type="RuleBase" id="RU363063"/>
    </source>
</evidence>
<protein>
    <recommendedName>
        <fullName evidence="12">Hexosyltransferase</fullName>
        <ecNumber evidence="12">2.4.1.-</ecNumber>
    </recommendedName>
</protein>
<dbReference type="STRING" id="8496.A0A151NIV1"/>
<dbReference type="GO" id="GO:0000139">
    <property type="term" value="C:Golgi membrane"/>
    <property type="evidence" value="ECO:0007669"/>
    <property type="project" value="UniProtKB-SubCell"/>
</dbReference>
<evidence type="ECO:0000256" key="6">
    <source>
        <dbReference type="ARBA" id="ARBA00022968"/>
    </source>
</evidence>
<evidence type="ECO:0000256" key="4">
    <source>
        <dbReference type="ARBA" id="ARBA00022679"/>
    </source>
</evidence>
<dbReference type="GO" id="GO:0030311">
    <property type="term" value="P:poly-N-acetyllactosamine biosynthetic process"/>
    <property type="evidence" value="ECO:0007669"/>
    <property type="project" value="TreeGrafter"/>
</dbReference>
<evidence type="ECO:0000256" key="2">
    <source>
        <dbReference type="ARBA" id="ARBA00008661"/>
    </source>
</evidence>
<evidence type="ECO:0000256" key="10">
    <source>
        <dbReference type="ARBA" id="ARBA00023180"/>
    </source>
</evidence>
<evidence type="ECO:0000256" key="3">
    <source>
        <dbReference type="ARBA" id="ARBA00022676"/>
    </source>
</evidence>
<name>A0A151NIV1_ALLMI</name>
<dbReference type="EMBL" id="AKHW03002951">
    <property type="protein sequence ID" value="KYO36741.1"/>
    <property type="molecule type" value="Genomic_DNA"/>
</dbReference>
<dbReference type="FunFam" id="3.90.550.50:FF:000009">
    <property type="entry name" value="Hexosyltransferase"/>
    <property type="match status" value="1"/>
</dbReference>
<keyword evidence="7" id="KW-1133">Transmembrane helix</keyword>
<keyword evidence="10" id="KW-0325">Glycoprotein</keyword>
<evidence type="ECO:0000256" key="8">
    <source>
        <dbReference type="ARBA" id="ARBA00023034"/>
    </source>
</evidence>
<evidence type="ECO:0000313" key="15">
    <source>
        <dbReference type="Proteomes" id="UP000050525"/>
    </source>
</evidence>
<keyword evidence="4" id="KW-0808">Transferase</keyword>
<comment type="subcellular location">
    <subcellularLocation>
        <location evidence="1 12">Golgi apparatus membrane</location>
        <topology evidence="1 12">Single-pass type II membrane protein</topology>
    </subcellularLocation>
</comment>
<dbReference type="GO" id="GO:0016266">
    <property type="term" value="P:protein O-linked glycosylation via N-acetyl-galactosamine"/>
    <property type="evidence" value="ECO:0007669"/>
    <property type="project" value="UniProtKB-ARBA"/>
</dbReference>
<evidence type="ECO:0000256" key="7">
    <source>
        <dbReference type="ARBA" id="ARBA00022989"/>
    </source>
</evidence>
<sequence length="391" mass="44080">MWRRLKTMPRGCQKLEAVVLVSIGTAALLFLLRTTGDSSMPRQAGEPTVTPSTQPSPKPTLVSPRPMPVCRENTSVANLSGFAGLPAHVQDFLRYKHCREFPQLLDVPGKCGGPEASRDVFLILAIKSAPMNYERREIIRKTWGEERTYAGARIRRVFLVGTSSSAHEAWKLDQLLQLEAAEHGDVLQWGFMDSFFNLTLKQVLFHTWLEARCPGVRFVFNGDDDVFVHTDNIVHYLQGMGDEGSERHLFVGQLITNVGPVREKWSKYYVPEQVTAAKFYPPYCGGGGLVMSGFTTHAIYRESLNIEIFPIDDVYLGMCLEKAGLVPASHMGIRTVGFRLPSAKLAAFDPCYYKELLLVHRFLPYEILVMWRALHQPGLKCGKKLEVYRND</sequence>
<keyword evidence="9" id="KW-0472">Membrane</keyword>
<keyword evidence="6" id="KW-0735">Signal-anchor</keyword>
<comment type="caution">
    <text evidence="14">The sequence shown here is derived from an EMBL/GenBank/DDBJ whole genome shotgun (WGS) entry which is preliminary data.</text>
</comment>
<evidence type="ECO:0000256" key="13">
    <source>
        <dbReference type="SAM" id="MobiDB-lite"/>
    </source>
</evidence>
<feature type="region of interest" description="Disordered" evidence="13">
    <location>
        <begin position="39"/>
        <end position="65"/>
    </location>
</feature>
<dbReference type="EC" id="2.4.1.-" evidence="12"/>
<dbReference type="GO" id="GO:0008499">
    <property type="term" value="F:N-acetyl-beta-D-glucosaminide beta-(1,3)-galactosyltransferase activity"/>
    <property type="evidence" value="ECO:0007669"/>
    <property type="project" value="UniProtKB-ARBA"/>
</dbReference>
<comment type="similarity">
    <text evidence="2 12">Belongs to the glycosyltransferase 31 family.</text>
</comment>
<evidence type="ECO:0000256" key="5">
    <source>
        <dbReference type="ARBA" id="ARBA00022692"/>
    </source>
</evidence>
<evidence type="ECO:0000256" key="1">
    <source>
        <dbReference type="ARBA" id="ARBA00004323"/>
    </source>
</evidence>
<dbReference type="Pfam" id="PF01762">
    <property type="entry name" value="Galactosyl_T"/>
    <property type="match status" value="1"/>
</dbReference>
<dbReference type="Gene3D" id="3.90.550.50">
    <property type="match status" value="1"/>
</dbReference>
<accession>A0A151NIV1</accession>
<evidence type="ECO:0000256" key="11">
    <source>
        <dbReference type="ARBA" id="ARBA00043952"/>
    </source>
</evidence>